<dbReference type="EMBL" id="AP024085">
    <property type="protein sequence ID" value="BCL58947.1"/>
    <property type="molecule type" value="Genomic_DNA"/>
</dbReference>
<evidence type="ECO:0000256" key="3">
    <source>
        <dbReference type="ARBA" id="ARBA00022692"/>
    </source>
</evidence>
<comment type="subcellular location">
    <subcellularLocation>
        <location evidence="1">Membrane</location>
        <topology evidence="1">Multi-pass membrane protein</topology>
    </subcellularLocation>
</comment>
<evidence type="ECO:0000259" key="7">
    <source>
        <dbReference type="Pfam" id="PF04138"/>
    </source>
</evidence>
<dbReference type="InterPro" id="IPR051401">
    <property type="entry name" value="GtrA_CellWall_Glycosyl"/>
</dbReference>
<dbReference type="PANTHER" id="PTHR38459">
    <property type="entry name" value="PROPHAGE BACTOPRENOL-LINKED GLUCOSE TRANSLOCASE HOMOLOG"/>
    <property type="match status" value="1"/>
</dbReference>
<dbReference type="AlphaFoldDB" id="A0A7I8E209"/>
<feature type="transmembrane region" description="Helical" evidence="6">
    <location>
        <begin position="79"/>
        <end position="99"/>
    </location>
</feature>
<evidence type="ECO:0000256" key="1">
    <source>
        <dbReference type="ARBA" id="ARBA00004141"/>
    </source>
</evidence>
<evidence type="ECO:0000256" key="5">
    <source>
        <dbReference type="ARBA" id="ARBA00023136"/>
    </source>
</evidence>
<feature type="transmembrane region" description="Helical" evidence="6">
    <location>
        <begin position="105"/>
        <end position="122"/>
    </location>
</feature>
<sequence length="132" mass="15218">MKELLMKYKEIIMYLVFGVLTTVVNIVVYFLSAELLHINYLISNALAWFLSVLFAYITNRKYVFESNSQNILKEAVSFFSSRLATGILDMVLMWLFVYFNVVNDVIAKVIVNVIVVVLNYVLSKLVVFKGDK</sequence>
<dbReference type="Pfam" id="PF04138">
    <property type="entry name" value="GtrA_DPMS_TM"/>
    <property type="match status" value="1"/>
</dbReference>
<evidence type="ECO:0000256" key="4">
    <source>
        <dbReference type="ARBA" id="ARBA00022989"/>
    </source>
</evidence>
<dbReference type="GO" id="GO:0000271">
    <property type="term" value="P:polysaccharide biosynthetic process"/>
    <property type="evidence" value="ECO:0007669"/>
    <property type="project" value="InterPro"/>
</dbReference>
<dbReference type="RefSeq" id="WP_117825799.1">
    <property type="nucleotide sequence ID" value="NZ_AP024085.1"/>
</dbReference>
<dbReference type="GO" id="GO:0005886">
    <property type="term" value="C:plasma membrane"/>
    <property type="evidence" value="ECO:0007669"/>
    <property type="project" value="TreeGrafter"/>
</dbReference>
<keyword evidence="3 6" id="KW-0812">Transmembrane</keyword>
<protein>
    <submittedName>
        <fullName evidence="8">Membrane protein, GtrA family</fullName>
    </submittedName>
</protein>
<keyword evidence="5 6" id="KW-0472">Membrane</keyword>
<reference evidence="9" key="1">
    <citation type="submission" date="2020-09" db="EMBL/GenBank/DDBJ databases">
        <title>Complete genome sequencing of Faecalibacillus intestinalis strain 14EGH31.</title>
        <authorList>
            <person name="Sakamoto M."/>
            <person name="Murakami T."/>
            <person name="Mori H."/>
        </authorList>
    </citation>
    <scope>NUCLEOTIDE SEQUENCE [LARGE SCALE GENOMIC DNA]</scope>
    <source>
        <strain evidence="9">14EGH31</strain>
    </source>
</reference>
<name>A0A7I8E209_9FIRM</name>
<evidence type="ECO:0000313" key="9">
    <source>
        <dbReference type="Proteomes" id="UP000593842"/>
    </source>
</evidence>
<dbReference type="Proteomes" id="UP000593842">
    <property type="component" value="Chromosome"/>
</dbReference>
<evidence type="ECO:0000256" key="6">
    <source>
        <dbReference type="SAM" id="Phobius"/>
    </source>
</evidence>
<dbReference type="InterPro" id="IPR007267">
    <property type="entry name" value="GtrA_DPMS_TM"/>
</dbReference>
<dbReference type="PANTHER" id="PTHR38459:SF5">
    <property type="entry name" value="CELL WALL TEICHOIC ACID GLYCOSYLATION PROTEIN GTCA"/>
    <property type="match status" value="1"/>
</dbReference>
<comment type="similarity">
    <text evidence="2">Belongs to the GtrA family.</text>
</comment>
<gene>
    <name evidence="8" type="ORF">Fi14EGH31_26590</name>
</gene>
<feature type="transmembrane region" description="Helical" evidence="6">
    <location>
        <begin position="38"/>
        <end position="58"/>
    </location>
</feature>
<dbReference type="GeneID" id="70581098"/>
<keyword evidence="4 6" id="KW-1133">Transmembrane helix</keyword>
<accession>A0A7I8E209</accession>
<feature type="domain" description="GtrA/DPMS transmembrane" evidence="7">
    <location>
        <begin position="14"/>
        <end position="128"/>
    </location>
</feature>
<evidence type="ECO:0000256" key="2">
    <source>
        <dbReference type="ARBA" id="ARBA00009399"/>
    </source>
</evidence>
<organism evidence="8 9">
    <name type="scientific">Faecalibacillus intestinalis</name>
    <dbReference type="NCBI Taxonomy" id="1982626"/>
    <lineage>
        <taxon>Bacteria</taxon>
        <taxon>Bacillati</taxon>
        <taxon>Bacillota</taxon>
        <taxon>Erysipelotrichia</taxon>
        <taxon>Erysipelotrichales</taxon>
        <taxon>Coprobacillaceae</taxon>
        <taxon>Faecalibacillus</taxon>
    </lineage>
</organism>
<evidence type="ECO:0000313" key="8">
    <source>
        <dbReference type="EMBL" id="BCL58947.1"/>
    </source>
</evidence>
<proteinExistence type="inferred from homology"/>
<dbReference type="KEGG" id="fit:Fi14EGH31_26590"/>
<feature type="transmembrane region" description="Helical" evidence="6">
    <location>
        <begin position="12"/>
        <end position="32"/>
    </location>
</feature>